<keyword evidence="5" id="KW-0408">Iron</keyword>
<evidence type="ECO:0000256" key="4">
    <source>
        <dbReference type="ARBA" id="ARBA00022982"/>
    </source>
</evidence>
<evidence type="ECO:0000313" key="9">
    <source>
        <dbReference type="EMBL" id="AOO65281.1"/>
    </source>
</evidence>
<evidence type="ECO:0000313" key="10">
    <source>
        <dbReference type="Proteomes" id="UP000094609"/>
    </source>
</evidence>
<evidence type="ECO:0000259" key="8">
    <source>
        <dbReference type="PROSITE" id="PS51379"/>
    </source>
</evidence>
<keyword evidence="10" id="KW-1185">Reference proteome</keyword>
<dbReference type="GO" id="GO:0005886">
    <property type="term" value="C:plasma membrane"/>
    <property type="evidence" value="ECO:0007669"/>
    <property type="project" value="TreeGrafter"/>
</dbReference>
<dbReference type="InterPro" id="IPR051684">
    <property type="entry name" value="Electron_Trans/Redox"/>
</dbReference>
<dbReference type="PANTHER" id="PTHR30176">
    <property type="entry name" value="FERREDOXIN-TYPE PROTEIN NAPH"/>
    <property type="match status" value="1"/>
</dbReference>
<keyword evidence="6" id="KW-0411">Iron-sulfur</keyword>
<name>A0A1D7TJU7_9BACT</name>
<keyword evidence="3" id="KW-0479">Metal-binding</keyword>
<dbReference type="Proteomes" id="UP000094609">
    <property type="component" value="Chromosome"/>
</dbReference>
<sequence>MNQINKVINVKKLQIIRKSVHNFSMLSIILGAFGIITVAGTCYVSIGYFRLICPVGFIELSLATHTINTKLIVPFLTISVLLFLAGRSFCSWGCPTSYMGGIIRKMTSNETYKKYTKVKNKVQKYVPQPGMDDIFVMMIGTLIGIFVFQYPLPCTICPLGIISRALIETVNHSTITHFHIALRYDTLLLIIPIVSMFLFVRGWSQVCPVGSLKGLMSTYNKTIVPSTTEACVNCKLCEQVCPVNIGHRRGLPDMSICIKCMLCAEYCPQHAIDIVALYEHKKTKFKEVKDVNVLNTSIETMNKTA</sequence>
<proteinExistence type="predicted"/>
<evidence type="ECO:0000256" key="7">
    <source>
        <dbReference type="SAM" id="Phobius"/>
    </source>
</evidence>
<dbReference type="EMBL" id="CP017111">
    <property type="protein sequence ID" value="AOO65281.1"/>
    <property type="molecule type" value="Genomic_DNA"/>
</dbReference>
<evidence type="ECO:0000256" key="3">
    <source>
        <dbReference type="ARBA" id="ARBA00022723"/>
    </source>
</evidence>
<dbReference type="Pfam" id="PF00037">
    <property type="entry name" value="Fer4"/>
    <property type="match status" value="2"/>
</dbReference>
<dbReference type="PANTHER" id="PTHR30176:SF3">
    <property type="entry name" value="FERREDOXIN-TYPE PROTEIN NAPH"/>
    <property type="match status" value="1"/>
</dbReference>
<accession>A0A1D7TJU7</accession>
<organism evidence="9 10">
    <name type="scientific">Sulfurospirillum halorespirans DSM 13726</name>
    <dbReference type="NCBI Taxonomy" id="1193502"/>
    <lineage>
        <taxon>Bacteria</taxon>
        <taxon>Pseudomonadati</taxon>
        <taxon>Campylobacterota</taxon>
        <taxon>Epsilonproteobacteria</taxon>
        <taxon>Campylobacterales</taxon>
        <taxon>Sulfurospirillaceae</taxon>
        <taxon>Sulfurospirillum</taxon>
    </lineage>
</organism>
<evidence type="ECO:0000256" key="5">
    <source>
        <dbReference type="ARBA" id="ARBA00023004"/>
    </source>
</evidence>
<feature type="domain" description="4Fe-4S ferredoxin-type" evidence="8">
    <location>
        <begin position="248"/>
        <end position="277"/>
    </location>
</feature>
<gene>
    <name evidence="9" type="ORF">SHALO_1506</name>
</gene>
<dbReference type="KEGG" id="shal:SHALO_1506"/>
<feature type="transmembrane region" description="Helical" evidence="7">
    <location>
        <begin position="71"/>
        <end position="89"/>
    </location>
</feature>
<feature type="transmembrane region" description="Helical" evidence="7">
    <location>
        <begin position="182"/>
        <end position="203"/>
    </location>
</feature>
<dbReference type="PROSITE" id="PS00198">
    <property type="entry name" value="4FE4S_FER_1"/>
    <property type="match status" value="1"/>
</dbReference>
<protein>
    <submittedName>
        <fullName evidence="9">Putative quinol dehydrogenase, membrane subunit</fullName>
    </submittedName>
</protein>
<dbReference type="AlphaFoldDB" id="A0A1D7TJU7"/>
<keyword evidence="7" id="KW-1133">Transmembrane helix</keyword>
<dbReference type="GO" id="GO:0046872">
    <property type="term" value="F:metal ion binding"/>
    <property type="evidence" value="ECO:0007669"/>
    <property type="project" value="UniProtKB-KW"/>
</dbReference>
<keyword evidence="4" id="KW-0249">Electron transport</keyword>
<keyword evidence="7" id="KW-0812">Transmembrane</keyword>
<dbReference type="SUPFAM" id="SSF54862">
    <property type="entry name" value="4Fe-4S ferredoxins"/>
    <property type="match status" value="1"/>
</dbReference>
<dbReference type="PATRIC" id="fig|1193502.14.peg.1528"/>
<feature type="domain" description="4Fe-4S ferredoxin-type" evidence="8">
    <location>
        <begin position="221"/>
        <end position="245"/>
    </location>
</feature>
<dbReference type="PROSITE" id="PS51379">
    <property type="entry name" value="4FE4S_FER_2"/>
    <property type="match status" value="2"/>
</dbReference>
<dbReference type="RefSeq" id="WP_069478038.1">
    <property type="nucleotide sequence ID" value="NZ_CP017111.1"/>
</dbReference>
<dbReference type="InterPro" id="IPR017896">
    <property type="entry name" value="4Fe4S_Fe-S-bd"/>
</dbReference>
<keyword evidence="7" id="KW-0472">Membrane</keyword>
<dbReference type="InterPro" id="IPR017900">
    <property type="entry name" value="4Fe4S_Fe_S_CS"/>
</dbReference>
<dbReference type="STRING" id="1193502.SHALO_1506"/>
<feature type="transmembrane region" description="Helical" evidence="7">
    <location>
        <begin position="134"/>
        <end position="161"/>
    </location>
</feature>
<dbReference type="Gene3D" id="3.30.70.3270">
    <property type="match status" value="1"/>
</dbReference>
<evidence type="ECO:0000256" key="1">
    <source>
        <dbReference type="ARBA" id="ARBA00022448"/>
    </source>
</evidence>
<keyword evidence="1" id="KW-0813">Transport</keyword>
<keyword evidence="2" id="KW-0004">4Fe-4S</keyword>
<feature type="transmembrane region" description="Helical" evidence="7">
    <location>
        <begin position="20"/>
        <end position="40"/>
    </location>
</feature>
<reference evidence="10" key="1">
    <citation type="submission" date="2016-08" db="EMBL/GenBank/DDBJ databases">
        <title>Complete genome sequence of the organohalide-respiring Epsilonproteobacterium Sulfurospirillum halorespirans.</title>
        <authorList>
            <person name="Goris T."/>
            <person name="Zimmermann J."/>
            <person name="Schenz B."/>
            <person name="Lemos M."/>
            <person name="Hackermueller J."/>
            <person name="Diekert G."/>
        </authorList>
    </citation>
    <scope>NUCLEOTIDE SEQUENCE [LARGE SCALE GENOMIC DNA]</scope>
    <source>
        <strain>DSM 13726</strain>
        <strain evidence="10">PCE-M2</strain>
    </source>
</reference>
<dbReference type="GO" id="GO:0051539">
    <property type="term" value="F:4 iron, 4 sulfur cluster binding"/>
    <property type="evidence" value="ECO:0007669"/>
    <property type="project" value="UniProtKB-KW"/>
</dbReference>
<evidence type="ECO:0000256" key="6">
    <source>
        <dbReference type="ARBA" id="ARBA00023014"/>
    </source>
</evidence>
<evidence type="ECO:0000256" key="2">
    <source>
        <dbReference type="ARBA" id="ARBA00022485"/>
    </source>
</evidence>